<sequence>MNLKKELLRIASVFLEDTTDYLKLSAAIKEYKNMLLQSIESDMEQEDCKSHIYFENGVAIGTKWAMLCIDDMLRTKKFIRGIDMAIKDQMHQKDTLRILYAGTGPFATLLLPLMVKYAEYNIHYDLLEINPLSFKSLKEIIKKLNIETCNITFINDDATKYAIPTNACPDIIVSETMQLALDKEQQVSIFYNLTKQAHPNTVFIPEKIDLFIGTRIKGIDELDTQQKRYQKHHKVFEVSKQAMKSNDWIIDKTSGKLDFAQRHTVLTDKELSTASEIVVMTEITIYKDIQLTLNESGLTIPKYIKDVSENKDKTMTIESQYIIGSEPKLSLKTSSNQLT</sequence>
<gene>
    <name evidence="1" type="ORF">P8625_05345</name>
</gene>
<proteinExistence type="predicted"/>
<dbReference type="Proteomes" id="UP001232001">
    <property type="component" value="Chromosome"/>
</dbReference>
<evidence type="ECO:0008006" key="3">
    <source>
        <dbReference type="Google" id="ProtNLM"/>
    </source>
</evidence>
<dbReference type="Gene3D" id="3.40.50.150">
    <property type="entry name" value="Vaccinia Virus protein VP39"/>
    <property type="match status" value="1"/>
</dbReference>
<keyword evidence="2" id="KW-1185">Reference proteome</keyword>
<reference evidence="1 2" key="1">
    <citation type="submission" date="2023-04" db="EMBL/GenBank/DDBJ databases">
        <title>Tenacibaculum tangerinum sp. nov., isolated from sea tidal flat of South Korea.</title>
        <authorList>
            <person name="Lee S.H."/>
            <person name="Kim J.-J."/>
        </authorList>
    </citation>
    <scope>NUCLEOTIDE SEQUENCE [LARGE SCALE GENOMIC DNA]</scope>
    <source>
        <strain evidence="1 2">GRR-S3-23</strain>
    </source>
</reference>
<dbReference type="EMBL" id="CP122539">
    <property type="protein sequence ID" value="WGH76584.1"/>
    <property type="molecule type" value="Genomic_DNA"/>
</dbReference>
<evidence type="ECO:0000313" key="2">
    <source>
        <dbReference type="Proteomes" id="UP001232001"/>
    </source>
</evidence>
<name>A0ABY8L595_9FLAO</name>
<accession>A0ABY8L595</accession>
<organism evidence="1 2">
    <name type="scientific">Tenacibaculum tangerinum</name>
    <dbReference type="NCBI Taxonomy" id="3038772"/>
    <lineage>
        <taxon>Bacteria</taxon>
        <taxon>Pseudomonadati</taxon>
        <taxon>Bacteroidota</taxon>
        <taxon>Flavobacteriia</taxon>
        <taxon>Flavobacteriales</taxon>
        <taxon>Flavobacteriaceae</taxon>
        <taxon>Tenacibaculum</taxon>
    </lineage>
</organism>
<protein>
    <recommendedName>
        <fullName evidence="3">PRMT5 arginine-N-methyltransferase domain-containing protein</fullName>
    </recommendedName>
</protein>
<dbReference type="SUPFAM" id="SSF53335">
    <property type="entry name" value="S-adenosyl-L-methionine-dependent methyltransferases"/>
    <property type="match status" value="1"/>
</dbReference>
<dbReference type="InterPro" id="IPR029063">
    <property type="entry name" value="SAM-dependent_MTases_sf"/>
</dbReference>
<dbReference type="RefSeq" id="WP_279652448.1">
    <property type="nucleotide sequence ID" value="NZ_CP122539.1"/>
</dbReference>
<evidence type="ECO:0000313" key="1">
    <source>
        <dbReference type="EMBL" id="WGH76584.1"/>
    </source>
</evidence>